<dbReference type="SUPFAM" id="SSF56176">
    <property type="entry name" value="FAD-binding/transporter-associated domain-like"/>
    <property type="match status" value="1"/>
</dbReference>
<dbReference type="Pfam" id="PF13976">
    <property type="entry name" value="gag_pre-integrs"/>
    <property type="match status" value="1"/>
</dbReference>
<evidence type="ECO:0000256" key="6">
    <source>
        <dbReference type="ARBA" id="ARBA00023002"/>
    </source>
</evidence>
<dbReference type="InterPro" id="IPR025724">
    <property type="entry name" value="GAG-pre-integrase_dom"/>
</dbReference>
<comment type="cofactor">
    <cofactor evidence="1">
        <name>FAD</name>
        <dbReference type="ChEBI" id="CHEBI:57692"/>
    </cofactor>
</comment>
<evidence type="ECO:0000256" key="4">
    <source>
        <dbReference type="ARBA" id="ARBA00022630"/>
    </source>
</evidence>
<dbReference type="Pfam" id="PF22936">
    <property type="entry name" value="Pol_BBD"/>
    <property type="match status" value="1"/>
</dbReference>
<keyword evidence="4" id="KW-0285">Flavoprotein</keyword>
<protein>
    <recommendedName>
        <fullName evidence="3">cytokinin dehydrogenase</fullName>
        <ecNumber evidence="3">1.5.99.12</ecNumber>
    </recommendedName>
</protein>
<dbReference type="Gene3D" id="3.30.43.10">
    <property type="entry name" value="Uridine Diphospho-n-acetylenolpyruvylglucosamine Reductase, domain 2"/>
    <property type="match status" value="1"/>
</dbReference>
<organism evidence="10 11">
    <name type="scientific">Tanacetum coccineum</name>
    <dbReference type="NCBI Taxonomy" id="301880"/>
    <lineage>
        <taxon>Eukaryota</taxon>
        <taxon>Viridiplantae</taxon>
        <taxon>Streptophyta</taxon>
        <taxon>Embryophyta</taxon>
        <taxon>Tracheophyta</taxon>
        <taxon>Spermatophyta</taxon>
        <taxon>Magnoliopsida</taxon>
        <taxon>eudicotyledons</taxon>
        <taxon>Gunneridae</taxon>
        <taxon>Pentapetalae</taxon>
        <taxon>asterids</taxon>
        <taxon>campanulids</taxon>
        <taxon>Asterales</taxon>
        <taxon>Asteraceae</taxon>
        <taxon>Asteroideae</taxon>
        <taxon>Anthemideae</taxon>
        <taxon>Anthemidinae</taxon>
        <taxon>Tanacetum</taxon>
    </lineage>
</organism>
<evidence type="ECO:0000256" key="2">
    <source>
        <dbReference type="ARBA" id="ARBA00005466"/>
    </source>
</evidence>
<dbReference type="Gene3D" id="3.40.462.10">
    <property type="entry name" value="FAD-linked oxidases, C-terminal domain"/>
    <property type="match status" value="1"/>
</dbReference>
<feature type="compositionally biased region" description="Polar residues" evidence="8">
    <location>
        <begin position="885"/>
        <end position="895"/>
    </location>
</feature>
<dbReference type="InterPro" id="IPR016170">
    <property type="entry name" value="Cytok_DH_C_sf"/>
</dbReference>
<dbReference type="InterPro" id="IPR016167">
    <property type="entry name" value="FAD-bd_PCMH_sub1"/>
</dbReference>
<dbReference type="EMBL" id="BQNB010013880">
    <property type="protein sequence ID" value="GJT21341.1"/>
    <property type="molecule type" value="Genomic_DNA"/>
</dbReference>
<evidence type="ECO:0000313" key="10">
    <source>
        <dbReference type="EMBL" id="GJT21341.1"/>
    </source>
</evidence>
<keyword evidence="6" id="KW-0560">Oxidoreductase</keyword>
<proteinExistence type="inferred from homology"/>
<dbReference type="Pfam" id="PF09265">
    <property type="entry name" value="Cytokin-bind"/>
    <property type="match status" value="1"/>
</dbReference>
<dbReference type="Pfam" id="PF01565">
    <property type="entry name" value="FAD_binding_4"/>
    <property type="match status" value="1"/>
</dbReference>
<evidence type="ECO:0000256" key="3">
    <source>
        <dbReference type="ARBA" id="ARBA00011928"/>
    </source>
</evidence>
<reference evidence="10" key="2">
    <citation type="submission" date="2022-01" db="EMBL/GenBank/DDBJ databases">
        <authorList>
            <person name="Yamashiro T."/>
            <person name="Shiraishi A."/>
            <person name="Satake H."/>
            <person name="Nakayama K."/>
        </authorList>
    </citation>
    <scope>NUCLEOTIDE SEQUENCE</scope>
</reference>
<dbReference type="PROSITE" id="PS51387">
    <property type="entry name" value="FAD_PCMH"/>
    <property type="match status" value="1"/>
</dbReference>
<feature type="compositionally biased region" description="Basic and acidic residues" evidence="8">
    <location>
        <begin position="903"/>
        <end position="918"/>
    </location>
</feature>
<evidence type="ECO:0000256" key="1">
    <source>
        <dbReference type="ARBA" id="ARBA00001974"/>
    </source>
</evidence>
<keyword evidence="5" id="KW-0274">FAD</keyword>
<evidence type="ECO:0000256" key="5">
    <source>
        <dbReference type="ARBA" id="ARBA00022827"/>
    </source>
</evidence>
<dbReference type="InterPro" id="IPR016169">
    <property type="entry name" value="FAD-bd_PCMH_sub2"/>
</dbReference>
<dbReference type="PANTHER" id="PTHR13878:SF127">
    <property type="entry name" value="CYTOKININ DEHYDROGENASE 3"/>
    <property type="match status" value="1"/>
</dbReference>
<dbReference type="InterPro" id="IPR050432">
    <property type="entry name" value="FAD-linked_Oxidoreductases_BP"/>
</dbReference>
<dbReference type="InterPro" id="IPR016166">
    <property type="entry name" value="FAD-bd_PCMH"/>
</dbReference>
<comment type="catalytic activity">
    <reaction evidence="7">
        <text>N(6)-dimethylallyladenine + A + H2O = 3-methyl-2-butenal + adenine + AH2</text>
        <dbReference type="Rhea" id="RHEA:13625"/>
        <dbReference type="ChEBI" id="CHEBI:13193"/>
        <dbReference type="ChEBI" id="CHEBI:15377"/>
        <dbReference type="ChEBI" id="CHEBI:15825"/>
        <dbReference type="ChEBI" id="CHEBI:16708"/>
        <dbReference type="ChEBI" id="CHEBI:17499"/>
        <dbReference type="ChEBI" id="CHEBI:17660"/>
        <dbReference type="EC" id="1.5.99.12"/>
    </reaction>
</comment>
<sequence>MKTASSDYGKLVQEIPIGVLRPSSVSDIVQLVKTSYESASPFTIAARGNGHSVRGQAMAKDGVVVDMSTLNSSRGLFGNTGIRVSGDALLGFYADVGGEQLWIDVLRTTLAQGLAPVSWTDYLYLTVGGTLSNAGISGQSSFRGPQISNVLEMDVITGKGELMTCSKDINSDLFYAALGGLGQFGIITRARIVLDKAPKSVKWFKIIYNDFAKFTKDQEHLISADGFNYVEGSLIMASSPADNFFSPSDESRISSLVSKTGILYCLEAVKYYDDLILNTIDEEIQNILKTLNFDPGLIFNKAASLFDFLNRVRVEELLLTTLGLWDVPHPWLNLFVPRSRIMDFNQGVFVDIVKNQSESTGPFLVYPINRKNWDDRMSVVIPEDNDDMFYTVALLNSAGGTLDPAVIDKQNNDILGYCKKNGIMIKEYFPHYTKKEEWMKHFGKKWSVFNERKEQFVPKKILENTHKQVEYPKKSQSPRGNRRNWNGTMTQKLGNGFEFIKKACFVCGSFNHLIKDCDFHDNKMVEKPVLNNKGRVTGQREIRPVWNNAQRVNHQNKLTHPRPKRNFVPTTVATKSGQVPINAAKQNSPRAATSISTVRPVNTVAPKSKVNDALPKTYSYFKAHSPVRRAFNQKSAAKTNNLNEKVKTARVNNVTTAGPKAVVSAAVGNGENAVKSSACWIWRPTGNVIDHTSKDSGSYMFKRFDYVDLQGRLNFDSGCSRHMTRNKSFLTDYQEVNGGFVAFVESPKGGKIDGKVKIRTGNLDFEDVYFVKELKFNLFSVLQICDKKNSVLFTETECLVLSPDFKLLYESQVLLKVPRQNNMYNFDLKNVVPSGGLTYLFAKATIDESNLWHRRFGHINFKTMNKLVRGNLVREELLSPKKQGHNQSFPSTSALPQEFEMEESSRKTSLERYEEMPPKRMSTSEAPAMTQAAIRKLVADSVTTALEAQAANMENTDNTTRPREAHVARQCSYKEFMSCQPINFKGTKGAIGLIRWFERTESVFSRSNCTKDCKVKFATGTLTEEALSWWNSFAQPIGIEEAYKITWVEFKKLLIKKYYPRTRRSQKMEDDFLPQP</sequence>
<dbReference type="InterPro" id="IPR006094">
    <property type="entry name" value="Oxid_FAD_bind_N"/>
</dbReference>
<dbReference type="EC" id="1.5.99.12" evidence="3"/>
<name>A0ABQ5C2T1_9ASTR</name>
<accession>A0ABQ5C2T1</accession>
<dbReference type="InterPro" id="IPR016164">
    <property type="entry name" value="FAD-linked_Oxase-like_C"/>
</dbReference>
<comment type="caution">
    <text evidence="10">The sequence shown here is derived from an EMBL/GenBank/DDBJ whole genome shotgun (WGS) entry which is preliminary data.</text>
</comment>
<dbReference type="InterPro" id="IPR015345">
    <property type="entry name" value="Cytokinin_DH_FAD/cytokin-bd"/>
</dbReference>
<dbReference type="SUPFAM" id="SSF55103">
    <property type="entry name" value="FAD-linked oxidases, C-terminal domain"/>
    <property type="match status" value="1"/>
</dbReference>
<keyword evidence="11" id="KW-1185">Reference proteome</keyword>
<evidence type="ECO:0000256" key="8">
    <source>
        <dbReference type="SAM" id="MobiDB-lite"/>
    </source>
</evidence>
<comment type="similarity">
    <text evidence="2">Belongs to the oxygen-dependent FAD-linked oxidoreductase family.</text>
</comment>
<evidence type="ECO:0000256" key="7">
    <source>
        <dbReference type="ARBA" id="ARBA00048224"/>
    </source>
</evidence>
<dbReference type="Gene3D" id="3.30.465.10">
    <property type="match status" value="1"/>
</dbReference>
<dbReference type="InterPro" id="IPR036318">
    <property type="entry name" value="FAD-bd_PCMH-like_sf"/>
</dbReference>
<reference evidence="10" key="1">
    <citation type="journal article" date="2022" name="Int. J. Mol. Sci.">
        <title>Draft Genome of Tanacetum Coccineum: Genomic Comparison of Closely Related Tanacetum-Family Plants.</title>
        <authorList>
            <person name="Yamashiro T."/>
            <person name="Shiraishi A."/>
            <person name="Nakayama K."/>
            <person name="Satake H."/>
        </authorList>
    </citation>
    <scope>NUCLEOTIDE SEQUENCE</scope>
</reference>
<feature type="region of interest" description="Disordered" evidence="8">
    <location>
        <begin position="880"/>
        <end position="926"/>
    </location>
</feature>
<evidence type="ECO:0000259" key="9">
    <source>
        <dbReference type="PROSITE" id="PS51387"/>
    </source>
</evidence>
<dbReference type="PANTHER" id="PTHR13878">
    <property type="entry name" value="GULONOLACTONE OXIDASE"/>
    <property type="match status" value="1"/>
</dbReference>
<dbReference type="Proteomes" id="UP001151760">
    <property type="component" value="Unassembled WGS sequence"/>
</dbReference>
<feature type="domain" description="FAD-binding PCMH-type" evidence="9">
    <location>
        <begin position="12"/>
        <end position="197"/>
    </location>
</feature>
<evidence type="ECO:0000313" key="11">
    <source>
        <dbReference type="Proteomes" id="UP001151760"/>
    </source>
</evidence>
<dbReference type="InterPro" id="IPR054722">
    <property type="entry name" value="PolX-like_BBD"/>
</dbReference>
<gene>
    <name evidence="10" type="ORF">Tco_0891278</name>
</gene>